<feature type="compositionally biased region" description="Polar residues" evidence="1">
    <location>
        <begin position="1"/>
        <end position="11"/>
    </location>
</feature>
<feature type="compositionally biased region" description="Polar residues" evidence="1">
    <location>
        <begin position="385"/>
        <end position="401"/>
    </location>
</feature>
<feature type="region of interest" description="Disordered" evidence="1">
    <location>
        <begin position="364"/>
        <end position="401"/>
    </location>
</feature>
<evidence type="ECO:0000313" key="3">
    <source>
        <dbReference type="Proteomes" id="UP001305779"/>
    </source>
</evidence>
<feature type="region of interest" description="Disordered" evidence="1">
    <location>
        <begin position="457"/>
        <end position="490"/>
    </location>
</feature>
<keyword evidence="3" id="KW-1185">Reference proteome</keyword>
<feature type="region of interest" description="Disordered" evidence="1">
    <location>
        <begin position="1"/>
        <end position="79"/>
    </location>
</feature>
<organism evidence="2 3">
    <name type="scientific">Zasmidium cellare</name>
    <name type="common">Wine cellar mold</name>
    <name type="synonym">Racodium cellare</name>
    <dbReference type="NCBI Taxonomy" id="395010"/>
    <lineage>
        <taxon>Eukaryota</taxon>
        <taxon>Fungi</taxon>
        <taxon>Dikarya</taxon>
        <taxon>Ascomycota</taxon>
        <taxon>Pezizomycotina</taxon>
        <taxon>Dothideomycetes</taxon>
        <taxon>Dothideomycetidae</taxon>
        <taxon>Mycosphaerellales</taxon>
        <taxon>Mycosphaerellaceae</taxon>
        <taxon>Zasmidium</taxon>
    </lineage>
</organism>
<comment type="caution">
    <text evidence="2">The sequence shown here is derived from an EMBL/GenBank/DDBJ whole genome shotgun (WGS) entry which is preliminary data.</text>
</comment>
<feature type="compositionally biased region" description="Basic and acidic residues" evidence="1">
    <location>
        <begin position="481"/>
        <end position="490"/>
    </location>
</feature>
<feature type="compositionally biased region" description="Polar residues" evidence="1">
    <location>
        <begin position="32"/>
        <end position="55"/>
    </location>
</feature>
<protein>
    <submittedName>
        <fullName evidence="2">Uncharacterized protein</fullName>
    </submittedName>
</protein>
<feature type="region of interest" description="Disordered" evidence="1">
    <location>
        <begin position="256"/>
        <end position="300"/>
    </location>
</feature>
<feature type="compositionally biased region" description="Polar residues" evidence="1">
    <location>
        <begin position="65"/>
        <end position="79"/>
    </location>
</feature>
<feature type="compositionally biased region" description="Basic and acidic residues" evidence="1">
    <location>
        <begin position="256"/>
        <end position="270"/>
    </location>
</feature>
<accession>A0ABR0DYV7</accession>
<feature type="compositionally biased region" description="Polar residues" evidence="1">
    <location>
        <begin position="364"/>
        <end position="374"/>
    </location>
</feature>
<dbReference type="Proteomes" id="UP001305779">
    <property type="component" value="Unassembled WGS sequence"/>
</dbReference>
<name>A0ABR0DYV7_ZASCE</name>
<evidence type="ECO:0000256" key="1">
    <source>
        <dbReference type="SAM" id="MobiDB-lite"/>
    </source>
</evidence>
<sequence>MSSPSPKQNNIKLEREDDVGSPAAKRKDPQEDGSNLTTPVKRSKSIQRSVETDTPVSEVPDLNRNDTSPTAQQALPSTPARQFQHFFSMKEAVEGEQRRPVASADDDIQEVKRNEKEWAAKILDALYATDRNHSMLDKVSDEKWKKMWPSFDEQLPQLLKNAKDVEQKAWLVLHEVLDLQEHGLRLKMIRPTPSNFKRFDASQVLTMKTSARLDQLLQYLSTCSCLACCVIKESQVHEIVAHPAGVLATKSKYKDSNVARGQATKEDQRRKSSVASQGRQTNTEQQRQQEVTQADRGERLSALDTDAFASPDRAQRAVTMPPQHLFNPYRSYLDSYLSARPQFTSSASPSVENQTIGANLQMAGLQQPSTSSRAPPNPYAAGPQAGTTNSPTAAFQQPFSSSAMPPNPYAVALQGGLPSFGLDQQVASYGTRAQTPAHNGLPTYYQPQQQHVQYQGAEVQGAGIGGGTSENPIELDDGEEDVVKKVESED</sequence>
<reference evidence="2 3" key="1">
    <citation type="journal article" date="2023" name="G3 (Bethesda)">
        <title>A chromosome-level genome assembly of Zasmidium syzygii isolated from banana leaves.</title>
        <authorList>
            <person name="van Westerhoven A.C."/>
            <person name="Mehrabi R."/>
            <person name="Talebi R."/>
            <person name="Steentjes M.B.F."/>
            <person name="Corcolon B."/>
            <person name="Chong P.A."/>
            <person name="Kema G.H.J."/>
            <person name="Seidl M.F."/>
        </authorList>
    </citation>
    <scope>NUCLEOTIDE SEQUENCE [LARGE SCALE GENOMIC DNA]</scope>
    <source>
        <strain evidence="2 3">P124</strain>
    </source>
</reference>
<proteinExistence type="predicted"/>
<evidence type="ECO:0000313" key="2">
    <source>
        <dbReference type="EMBL" id="KAK4494355.1"/>
    </source>
</evidence>
<dbReference type="EMBL" id="JAXOVC010000014">
    <property type="protein sequence ID" value="KAK4494355.1"/>
    <property type="molecule type" value="Genomic_DNA"/>
</dbReference>
<feature type="compositionally biased region" description="Low complexity" evidence="1">
    <location>
        <begin position="277"/>
        <end position="292"/>
    </location>
</feature>
<gene>
    <name evidence="2" type="ORF">PRZ48_014653</name>
</gene>